<proteinExistence type="predicted"/>
<name>A0A8S5U685_9CAUD</name>
<sequence>MTGRKGEIQVLNETGMVAFEESIRRALEERRTVIGMTEQALGSLAFPHVADSRRKVQSIRKGQGSGENRKPQQLRMTDVMNLCAALGLPWIDTIKQALTEADRAQKEEQEKIKALLATQK</sequence>
<reference evidence="3" key="1">
    <citation type="journal article" date="2021" name="Proc. Natl. Acad. Sci. U.S.A.">
        <title>A Catalog of Tens of Thousands of Viruses from Human Metagenomes Reveals Hidden Associations with Chronic Diseases.</title>
        <authorList>
            <person name="Tisza M.J."/>
            <person name="Buck C.B."/>
        </authorList>
    </citation>
    <scope>NUCLEOTIDE SEQUENCE</scope>
    <source>
        <strain evidence="3">CtwHj1</strain>
    </source>
</reference>
<dbReference type="EMBL" id="BK016018">
    <property type="protein sequence ID" value="DAF89925.1"/>
    <property type="molecule type" value="Genomic_DNA"/>
</dbReference>
<evidence type="ECO:0000256" key="2">
    <source>
        <dbReference type="SAM" id="MobiDB-lite"/>
    </source>
</evidence>
<feature type="coiled-coil region" evidence="1">
    <location>
        <begin position="91"/>
        <end position="118"/>
    </location>
</feature>
<feature type="region of interest" description="Disordered" evidence="2">
    <location>
        <begin position="52"/>
        <end position="71"/>
    </location>
</feature>
<keyword evidence="1" id="KW-0175">Coiled coil</keyword>
<protein>
    <submittedName>
        <fullName evidence="3">Uncharacterized protein</fullName>
    </submittedName>
</protein>
<evidence type="ECO:0000256" key="1">
    <source>
        <dbReference type="SAM" id="Coils"/>
    </source>
</evidence>
<organism evidence="3">
    <name type="scientific">Siphoviridae sp. ctwHj1</name>
    <dbReference type="NCBI Taxonomy" id="2825727"/>
    <lineage>
        <taxon>Viruses</taxon>
        <taxon>Duplodnaviria</taxon>
        <taxon>Heunggongvirae</taxon>
        <taxon>Uroviricota</taxon>
        <taxon>Caudoviricetes</taxon>
    </lineage>
</organism>
<evidence type="ECO:0000313" key="3">
    <source>
        <dbReference type="EMBL" id="DAF89925.1"/>
    </source>
</evidence>
<accession>A0A8S5U685</accession>